<dbReference type="RefSeq" id="WP_304378928.1">
    <property type="nucleotide sequence ID" value="NZ_JAUOZU010000024.1"/>
</dbReference>
<evidence type="ECO:0008006" key="3">
    <source>
        <dbReference type="Google" id="ProtNLM"/>
    </source>
</evidence>
<comment type="caution">
    <text evidence="1">The sequence shown here is derived from an EMBL/GenBank/DDBJ whole genome shotgun (WGS) entry which is preliminary data.</text>
</comment>
<dbReference type="EMBL" id="JAUOZU010000024">
    <property type="protein sequence ID" value="MDO6966998.1"/>
    <property type="molecule type" value="Genomic_DNA"/>
</dbReference>
<keyword evidence="2" id="KW-1185">Reference proteome</keyword>
<protein>
    <recommendedName>
        <fullName evidence="3">DUF2163 domain-containing protein</fullName>
    </recommendedName>
</protein>
<dbReference type="Proteomes" id="UP001174932">
    <property type="component" value="Unassembled WGS sequence"/>
</dbReference>
<proteinExistence type="predicted"/>
<evidence type="ECO:0000313" key="2">
    <source>
        <dbReference type="Proteomes" id="UP001174932"/>
    </source>
</evidence>
<name>A0ABT8YUR4_9HYPH</name>
<reference evidence="1" key="1">
    <citation type="journal article" date="2015" name="Int. J. Syst. Evol. Microbiol.">
        <title>Rhizobium alvei sp. nov., isolated from a freshwater river.</title>
        <authorList>
            <person name="Sheu S.Y."/>
            <person name="Huang H.W."/>
            <person name="Young C.C."/>
            <person name="Chen W.M."/>
        </authorList>
    </citation>
    <scope>NUCLEOTIDE SEQUENCE</scope>
    <source>
        <strain evidence="1">TNR-22</strain>
    </source>
</reference>
<accession>A0ABT8YUR4</accession>
<organism evidence="1 2">
    <name type="scientific">Rhizobium alvei</name>
    <dbReference type="NCBI Taxonomy" id="1132659"/>
    <lineage>
        <taxon>Bacteria</taxon>
        <taxon>Pseudomonadati</taxon>
        <taxon>Pseudomonadota</taxon>
        <taxon>Alphaproteobacteria</taxon>
        <taxon>Hyphomicrobiales</taxon>
        <taxon>Rhizobiaceae</taxon>
        <taxon>Rhizobium/Agrobacterium group</taxon>
        <taxon>Rhizobium</taxon>
    </lineage>
</organism>
<evidence type="ECO:0000313" key="1">
    <source>
        <dbReference type="EMBL" id="MDO6966998.1"/>
    </source>
</evidence>
<reference evidence="1" key="2">
    <citation type="submission" date="2023-07" db="EMBL/GenBank/DDBJ databases">
        <authorList>
            <person name="Shen H."/>
        </authorList>
    </citation>
    <scope>NUCLEOTIDE SEQUENCE</scope>
    <source>
        <strain evidence="1">TNR-22</strain>
    </source>
</reference>
<sequence length="189" mass="20789">MIRSLRILCEIQFPGQTVRLWDGSGRPFMDADGNIWRAARLNEEAIDQIESAINAESFTVAFTISGIDSAIFSTVWADYQAGTIVGSRVRFLIQPLDDFEQPVGDPDICFTGGIDNFSFDETAADDGKQFTISVEVTNRFALIARPSGSVLSDADQKARSAVINPGANPDRSCERIPGLVDKSIRWPVW</sequence>
<gene>
    <name evidence="1" type="ORF">Q4481_23835</name>
</gene>